<evidence type="ECO:0000313" key="2">
    <source>
        <dbReference type="EMBL" id="KAF3844019.1"/>
    </source>
</evidence>
<proteinExistence type="predicted"/>
<comment type="caution">
    <text evidence="2">The sequence shown here is derived from an EMBL/GenBank/DDBJ whole genome shotgun (WGS) entry which is preliminary data.</text>
</comment>
<evidence type="ECO:0000256" key="1">
    <source>
        <dbReference type="SAM" id="MobiDB-lite"/>
    </source>
</evidence>
<sequence>MHGQYTAGDEFTVLSDAEVPRLYPHHVVKHELQGDKVIVEGLLGMFQHIVELSGTALEYTPEKVIVNMASSSKNSVVNASHHRLSHSYRHGAGVEGGESATVGGSLGEYSLKDLEEQPPSQRATSHEPLHTEPKGPGAPCLSLPELRHGSGCTLRPKYNNNKDQKKSAAAATGLSLTATITTAATYRDTRSRPRTSSHMSGVNPIRMMVVGSVIPGSLFSHQSLLPPLRLLT</sequence>
<keyword evidence="3" id="KW-1185">Reference proteome</keyword>
<name>A0A7J5Y5G1_DISMA</name>
<protein>
    <submittedName>
        <fullName evidence="2">Uncharacterized protein</fullName>
    </submittedName>
</protein>
<dbReference type="Proteomes" id="UP000518266">
    <property type="component" value="Unassembled WGS sequence"/>
</dbReference>
<organism evidence="2 3">
    <name type="scientific">Dissostichus mawsoni</name>
    <name type="common">Antarctic cod</name>
    <dbReference type="NCBI Taxonomy" id="36200"/>
    <lineage>
        <taxon>Eukaryota</taxon>
        <taxon>Metazoa</taxon>
        <taxon>Chordata</taxon>
        <taxon>Craniata</taxon>
        <taxon>Vertebrata</taxon>
        <taxon>Euteleostomi</taxon>
        <taxon>Actinopterygii</taxon>
        <taxon>Neopterygii</taxon>
        <taxon>Teleostei</taxon>
        <taxon>Neoteleostei</taxon>
        <taxon>Acanthomorphata</taxon>
        <taxon>Eupercaria</taxon>
        <taxon>Perciformes</taxon>
        <taxon>Notothenioidei</taxon>
        <taxon>Nototheniidae</taxon>
        <taxon>Dissostichus</taxon>
    </lineage>
</organism>
<dbReference type="EMBL" id="JAAKFY010000017">
    <property type="protein sequence ID" value="KAF3844019.1"/>
    <property type="molecule type" value="Genomic_DNA"/>
</dbReference>
<evidence type="ECO:0000313" key="3">
    <source>
        <dbReference type="Proteomes" id="UP000518266"/>
    </source>
</evidence>
<reference evidence="2 3" key="1">
    <citation type="submission" date="2020-03" db="EMBL/GenBank/DDBJ databases">
        <title>Dissostichus mawsoni Genome sequencing and assembly.</title>
        <authorList>
            <person name="Park H."/>
        </authorList>
    </citation>
    <scope>NUCLEOTIDE SEQUENCE [LARGE SCALE GENOMIC DNA]</scope>
    <source>
        <strain evidence="2">DM0001</strain>
        <tissue evidence="2">Muscle</tissue>
    </source>
</reference>
<feature type="compositionally biased region" description="Basic and acidic residues" evidence="1">
    <location>
        <begin position="124"/>
        <end position="133"/>
    </location>
</feature>
<dbReference type="AlphaFoldDB" id="A0A7J5Y5G1"/>
<accession>A0A7J5Y5G1</accession>
<feature type="region of interest" description="Disordered" evidence="1">
    <location>
        <begin position="115"/>
        <end position="171"/>
    </location>
</feature>
<gene>
    <name evidence="2" type="ORF">F7725_016067</name>
</gene>